<organism evidence="1 2">
    <name type="scientific">Gemmata algarum</name>
    <dbReference type="NCBI Taxonomy" id="2975278"/>
    <lineage>
        <taxon>Bacteria</taxon>
        <taxon>Pseudomonadati</taxon>
        <taxon>Planctomycetota</taxon>
        <taxon>Planctomycetia</taxon>
        <taxon>Gemmatales</taxon>
        <taxon>Gemmataceae</taxon>
        <taxon>Gemmata</taxon>
    </lineage>
</organism>
<protein>
    <submittedName>
        <fullName evidence="1">Uncharacterized protein</fullName>
    </submittedName>
</protein>
<gene>
    <name evidence="1" type="ORF">R5W23_000895</name>
</gene>
<keyword evidence="2" id="KW-1185">Reference proteome</keyword>
<dbReference type="RefSeq" id="WP_320686443.1">
    <property type="nucleotide sequence ID" value="NZ_JAXBLV010000133.1"/>
</dbReference>
<comment type="caution">
    <text evidence="1">The sequence shown here is derived from an EMBL/GenBank/DDBJ whole genome shotgun (WGS) entry which is preliminary data.</text>
</comment>
<dbReference type="Proteomes" id="UP001272242">
    <property type="component" value="Unassembled WGS sequence"/>
</dbReference>
<evidence type="ECO:0000313" key="2">
    <source>
        <dbReference type="Proteomes" id="UP001272242"/>
    </source>
</evidence>
<name>A0ABU5EYP5_9BACT</name>
<reference evidence="2" key="1">
    <citation type="journal article" date="2023" name="Mar. Drugs">
        <title>Gemmata algarum, a Novel Planctomycete Isolated from an Algal Mat, Displays Antimicrobial Activity.</title>
        <authorList>
            <person name="Kumar G."/>
            <person name="Kallscheuer N."/>
            <person name="Kashif M."/>
            <person name="Ahamad S."/>
            <person name="Jagadeeshwari U."/>
            <person name="Pannikurungottu S."/>
            <person name="Haufschild T."/>
            <person name="Kabuu M."/>
            <person name="Sasikala C."/>
            <person name="Jogler C."/>
            <person name="Ramana C."/>
        </authorList>
    </citation>
    <scope>NUCLEOTIDE SEQUENCE [LARGE SCALE GENOMIC DNA]</scope>
    <source>
        <strain evidence="2">JC673</strain>
    </source>
</reference>
<sequence length="121" mass="13659">MSKEVVIDPPETFTATVVPLLREYQQKMSGIHTQLRDLKEAATKSLYGKETQRVVAAEFQAVRVFLDRFRPAARGLAQQVSGMIDQGRLTPLERAELQLRLAEFESALLELPRLLTAYQAT</sequence>
<evidence type="ECO:0000313" key="1">
    <source>
        <dbReference type="EMBL" id="MDY3559737.1"/>
    </source>
</evidence>
<proteinExistence type="predicted"/>
<accession>A0ABU5EYP5</accession>
<dbReference type="EMBL" id="JAXBLV010000133">
    <property type="protein sequence ID" value="MDY3559737.1"/>
    <property type="molecule type" value="Genomic_DNA"/>
</dbReference>